<feature type="non-terminal residue" evidence="3">
    <location>
        <position position="1"/>
    </location>
</feature>
<reference evidence="3" key="1">
    <citation type="submission" date="2025-08" db="UniProtKB">
        <authorList>
            <consortium name="RefSeq"/>
        </authorList>
    </citation>
    <scope>IDENTIFICATION</scope>
</reference>
<dbReference type="RefSeq" id="XP_035827647.1">
    <property type="nucleotide sequence ID" value="XM_035971754.1"/>
</dbReference>
<dbReference type="SUPFAM" id="SSF52087">
    <property type="entry name" value="CRAL/TRIO domain"/>
    <property type="match status" value="1"/>
</dbReference>
<dbReference type="GeneID" id="118477186"/>
<dbReference type="InterPro" id="IPR036865">
    <property type="entry name" value="CRAL-TRIO_dom_sf"/>
</dbReference>
<organism evidence="2 3">
    <name type="scientific">Aplysia californica</name>
    <name type="common">California sea hare</name>
    <dbReference type="NCBI Taxonomy" id="6500"/>
    <lineage>
        <taxon>Eukaryota</taxon>
        <taxon>Metazoa</taxon>
        <taxon>Spiralia</taxon>
        <taxon>Lophotrochozoa</taxon>
        <taxon>Mollusca</taxon>
        <taxon>Gastropoda</taxon>
        <taxon>Heterobranchia</taxon>
        <taxon>Euthyneura</taxon>
        <taxon>Tectipleura</taxon>
        <taxon>Aplysiida</taxon>
        <taxon>Aplysioidea</taxon>
        <taxon>Aplysiidae</taxon>
        <taxon>Aplysia</taxon>
    </lineage>
</organism>
<dbReference type="Gene3D" id="1.20.5.1200">
    <property type="entry name" value="Alpha-tocopherol transfer"/>
    <property type="match status" value="1"/>
</dbReference>
<dbReference type="PANTHER" id="PTHR10174">
    <property type="entry name" value="ALPHA-TOCOPHEROL TRANSFER PROTEIN-RELATED"/>
    <property type="match status" value="1"/>
</dbReference>
<dbReference type="Pfam" id="PF00650">
    <property type="entry name" value="CRAL_TRIO"/>
    <property type="match status" value="1"/>
</dbReference>
<feature type="domain" description="CRAL-TRIO" evidence="1">
    <location>
        <begin position="1"/>
        <end position="92"/>
    </location>
</feature>
<evidence type="ECO:0000313" key="3">
    <source>
        <dbReference type="RefSeq" id="XP_035827647.1"/>
    </source>
</evidence>
<name>A0ABM1VZ04_APLCA</name>
<dbReference type="InterPro" id="IPR001251">
    <property type="entry name" value="CRAL-TRIO_dom"/>
</dbReference>
<dbReference type="CDD" id="cd00170">
    <property type="entry name" value="SEC14"/>
    <property type="match status" value="1"/>
</dbReference>
<sequence>GFTLSHFTHTSPSFAKRIAKLWQDVFPARLRAVHIVNEPSSFASIFALFKPFLKQKLLQRIHFHGSDYASLHEHIDRELLPKCFDGERPDVTDHEWCNVIKTCDKEFEDDNKYGLVDMVVGAGSGGGAGGVVGGDKMAGTFKKLTVD</sequence>
<gene>
    <name evidence="3" type="primary">LOC118477186</name>
</gene>
<keyword evidence="2" id="KW-1185">Reference proteome</keyword>
<accession>A0ABM1VZ04</accession>
<proteinExistence type="predicted"/>
<protein>
    <submittedName>
        <fullName evidence="3">Alpha-tocopherol transfer protein-like</fullName>
    </submittedName>
</protein>
<dbReference type="PROSITE" id="PS50191">
    <property type="entry name" value="CRAL_TRIO"/>
    <property type="match status" value="1"/>
</dbReference>
<dbReference type="Gene3D" id="3.40.525.10">
    <property type="entry name" value="CRAL-TRIO lipid binding domain"/>
    <property type="match status" value="1"/>
</dbReference>
<dbReference type="Proteomes" id="UP000694888">
    <property type="component" value="Unplaced"/>
</dbReference>
<evidence type="ECO:0000259" key="1">
    <source>
        <dbReference type="PROSITE" id="PS50191"/>
    </source>
</evidence>
<evidence type="ECO:0000313" key="2">
    <source>
        <dbReference type="Proteomes" id="UP000694888"/>
    </source>
</evidence>
<dbReference type="PANTHER" id="PTHR10174:SF130">
    <property type="entry name" value="ALPHA-TOCOPHEROL TRANSFER PROTEIN-LIKE"/>
    <property type="match status" value="1"/>
</dbReference>
<dbReference type="PRINTS" id="PR00180">
    <property type="entry name" value="CRETINALDHBP"/>
</dbReference>